<proteinExistence type="inferred from homology"/>
<dbReference type="GO" id="GO:0006004">
    <property type="term" value="P:fucose metabolic process"/>
    <property type="evidence" value="ECO:0007669"/>
    <property type="project" value="UniProtKB-KW"/>
</dbReference>
<dbReference type="STRING" id="3076.A0A2P6U3U7"/>
<evidence type="ECO:0000256" key="2">
    <source>
        <dbReference type="ARBA" id="ARBA00022679"/>
    </source>
</evidence>
<dbReference type="Gene3D" id="3.40.50.11350">
    <property type="match status" value="1"/>
</dbReference>
<dbReference type="OrthoDB" id="509977at2759"/>
<dbReference type="AlphaFoldDB" id="A0A2P6U3U7"/>
<keyword evidence="7" id="KW-1185">Reference proteome</keyword>
<comment type="similarity">
    <text evidence="1">Belongs to the glycosyltransferase GT106 family.</text>
</comment>
<dbReference type="GO" id="GO:0016740">
    <property type="term" value="F:transferase activity"/>
    <property type="evidence" value="ECO:0007669"/>
    <property type="project" value="UniProtKB-KW"/>
</dbReference>
<sequence length="363" mass="39843">MATSTGSTGRSRVYLTWSLRYGLTNQLYSHVNGLALALLLGVDGAILPPAVCRATFNTTLEHLADEALWSPQPLGTLLDVRKMQAHWRKRHNIDLQEATKFTMTSEGTKYPRPLLTSARPAGELHDCTVLPINVPEFSTITNAAAAARQQLEAARAKDAAAGCFILRTESLFRGFFSNSTGGLQATASRGVFYAPRVVELADRVAERIGGRFNAMHLRFEPDMGLNPQELLPVMVGHMRELGYNASILLYAASGLLSYNDTSSLQTYTKVLHNDGVCSKVVVKEDYLAANEVEGLHSEQKAMVDLLVLAHADKFVGTKRSAFSYMARELRQLDGHSPSTSILHPPRYGGYWQDGVMEISGKTE</sequence>
<reference evidence="6 7" key="1">
    <citation type="journal article" date="2018" name="Plant J.">
        <title>Genome sequences of Chlorella sorokiniana UTEX 1602 and Micractinium conductrix SAG 241.80: implications to maltose excretion by a green alga.</title>
        <authorList>
            <person name="Arriola M.B."/>
            <person name="Velmurugan N."/>
            <person name="Zhang Y."/>
            <person name="Plunkett M.H."/>
            <person name="Hondzo H."/>
            <person name="Barney B.M."/>
        </authorList>
    </citation>
    <scope>NUCLEOTIDE SEQUENCE [LARGE SCALE GENOMIC DNA]</scope>
    <source>
        <strain evidence="7">UTEX 1602</strain>
    </source>
</reference>
<keyword evidence="4" id="KW-0119">Carbohydrate metabolism</keyword>
<evidence type="ECO:0000256" key="3">
    <source>
        <dbReference type="ARBA" id="ARBA00023253"/>
    </source>
</evidence>
<evidence type="ECO:0000256" key="1">
    <source>
        <dbReference type="ARBA" id="ARBA00007737"/>
    </source>
</evidence>
<evidence type="ECO:0000313" key="7">
    <source>
        <dbReference type="Proteomes" id="UP000239899"/>
    </source>
</evidence>
<dbReference type="EMBL" id="LHPG02000001">
    <property type="protein sequence ID" value="PRW60991.1"/>
    <property type="molecule type" value="Genomic_DNA"/>
</dbReference>
<accession>A0A2P6U3U7</accession>
<keyword evidence="3" id="KW-0294">Fucose metabolism</keyword>
<gene>
    <name evidence="6" type="ORF">C2E21_0419</name>
</gene>
<evidence type="ECO:0000313" key="6">
    <source>
        <dbReference type="EMBL" id="PRW60991.1"/>
    </source>
</evidence>
<organism evidence="6 7">
    <name type="scientific">Chlorella sorokiniana</name>
    <name type="common">Freshwater green alga</name>
    <dbReference type="NCBI Taxonomy" id="3076"/>
    <lineage>
        <taxon>Eukaryota</taxon>
        <taxon>Viridiplantae</taxon>
        <taxon>Chlorophyta</taxon>
        <taxon>core chlorophytes</taxon>
        <taxon>Trebouxiophyceae</taxon>
        <taxon>Chlorellales</taxon>
        <taxon>Chlorellaceae</taxon>
        <taxon>Chlorella clade</taxon>
        <taxon>Chlorella</taxon>
    </lineage>
</organism>
<evidence type="ECO:0000256" key="4">
    <source>
        <dbReference type="ARBA" id="ARBA00023277"/>
    </source>
</evidence>
<evidence type="ECO:0000256" key="5">
    <source>
        <dbReference type="ARBA" id="ARBA00030350"/>
    </source>
</evidence>
<name>A0A2P6U3U7_CHLSO</name>
<dbReference type="Pfam" id="PF10250">
    <property type="entry name" value="O-FucT"/>
    <property type="match status" value="1"/>
</dbReference>
<dbReference type="InterPro" id="IPR019378">
    <property type="entry name" value="GDP-Fuc_O-FucTrfase"/>
</dbReference>
<comment type="caution">
    <text evidence="6">The sequence shown here is derived from an EMBL/GenBank/DDBJ whole genome shotgun (WGS) entry which is preliminary data.</text>
</comment>
<protein>
    <recommendedName>
        <fullName evidence="5">O-fucosyltransferase family protein</fullName>
    </recommendedName>
</protein>
<dbReference type="Proteomes" id="UP000239899">
    <property type="component" value="Unassembled WGS sequence"/>
</dbReference>
<keyword evidence="2" id="KW-0808">Transferase</keyword>